<organism evidence="2 3">
    <name type="scientific">Leucobacter soli</name>
    <dbReference type="NCBI Taxonomy" id="2812850"/>
    <lineage>
        <taxon>Bacteria</taxon>
        <taxon>Bacillati</taxon>
        <taxon>Actinomycetota</taxon>
        <taxon>Actinomycetes</taxon>
        <taxon>Micrococcales</taxon>
        <taxon>Microbacteriaceae</taxon>
        <taxon>Leucobacter</taxon>
    </lineage>
</organism>
<proteinExistence type="predicted"/>
<dbReference type="EMBL" id="CAJVAP010000039">
    <property type="protein sequence ID" value="CAG7621323.1"/>
    <property type="molecule type" value="Genomic_DNA"/>
</dbReference>
<dbReference type="AlphaFoldDB" id="A0A916K0L0"/>
<accession>A0A916K0L0</accession>
<evidence type="ECO:0000259" key="1">
    <source>
        <dbReference type="PROSITE" id="PS51729"/>
    </source>
</evidence>
<keyword evidence="3" id="KW-1185">Reference proteome</keyword>
<sequence length="124" mass="13254">MPEQRFTIEHRPEEGRYVLLDSEPTAAAGGDPVIGEESYVDVVAADGTVERVLFHTAVSEAYAGQGLASVLVGAVVADLVAAGIRIVPVCPYVKAWLPKHPEFADHVVAVRGEHLRAVRDRQGG</sequence>
<evidence type="ECO:0000313" key="3">
    <source>
        <dbReference type="Proteomes" id="UP000693892"/>
    </source>
</evidence>
<dbReference type="InterPro" id="IPR031165">
    <property type="entry name" value="GNAT_YJDJ"/>
</dbReference>
<gene>
    <name evidence="2" type="ORF">LEUCIP111803_02424</name>
</gene>
<dbReference type="PROSITE" id="PS51729">
    <property type="entry name" value="GNAT_YJDJ"/>
    <property type="match status" value="1"/>
</dbReference>
<dbReference type="PANTHER" id="PTHR31435">
    <property type="entry name" value="PROTEIN NATD1"/>
    <property type="match status" value="1"/>
</dbReference>
<protein>
    <recommendedName>
        <fullName evidence="1">N-acetyltransferase domain-containing protein</fullName>
    </recommendedName>
</protein>
<name>A0A916K0L0_9MICO</name>
<reference evidence="2" key="1">
    <citation type="submission" date="2021-06" db="EMBL/GenBank/DDBJ databases">
        <authorList>
            <person name="Criscuolo A."/>
        </authorList>
    </citation>
    <scope>NUCLEOTIDE SEQUENCE</scope>
    <source>
        <strain evidence="2">CIP111803</strain>
    </source>
</reference>
<dbReference type="RefSeq" id="WP_218116348.1">
    <property type="nucleotide sequence ID" value="NZ_CAJVAP010000039.1"/>
</dbReference>
<dbReference type="Proteomes" id="UP000693892">
    <property type="component" value="Unassembled WGS sequence"/>
</dbReference>
<feature type="domain" description="N-acetyltransferase" evidence="1">
    <location>
        <begin position="9"/>
        <end position="108"/>
    </location>
</feature>
<dbReference type="InterPro" id="IPR045057">
    <property type="entry name" value="Gcn5-rel_NAT"/>
</dbReference>
<dbReference type="Pfam" id="PF14542">
    <property type="entry name" value="Acetyltransf_CG"/>
    <property type="match status" value="1"/>
</dbReference>
<dbReference type="PANTHER" id="PTHR31435:SF10">
    <property type="entry name" value="BSR4717 PROTEIN"/>
    <property type="match status" value="1"/>
</dbReference>
<evidence type="ECO:0000313" key="2">
    <source>
        <dbReference type="EMBL" id="CAG7621323.1"/>
    </source>
</evidence>
<comment type="caution">
    <text evidence="2">The sequence shown here is derived from an EMBL/GenBank/DDBJ whole genome shotgun (WGS) entry which is preliminary data.</text>
</comment>